<name>A0AC34F3K0_9BILA</name>
<protein>
    <submittedName>
        <fullName evidence="2">EF-hand domain-containing protein</fullName>
    </submittedName>
</protein>
<dbReference type="WBParaSite" id="ES5_v2.g11639.t1">
    <property type="protein sequence ID" value="ES5_v2.g11639.t1"/>
    <property type="gene ID" value="ES5_v2.g11639"/>
</dbReference>
<organism evidence="1 2">
    <name type="scientific">Panagrolaimus sp. ES5</name>
    <dbReference type="NCBI Taxonomy" id="591445"/>
    <lineage>
        <taxon>Eukaryota</taxon>
        <taxon>Metazoa</taxon>
        <taxon>Ecdysozoa</taxon>
        <taxon>Nematoda</taxon>
        <taxon>Chromadorea</taxon>
        <taxon>Rhabditida</taxon>
        <taxon>Tylenchina</taxon>
        <taxon>Panagrolaimomorpha</taxon>
        <taxon>Panagrolaimoidea</taxon>
        <taxon>Panagrolaimidae</taxon>
        <taxon>Panagrolaimus</taxon>
    </lineage>
</organism>
<evidence type="ECO:0000313" key="2">
    <source>
        <dbReference type="WBParaSite" id="ES5_v2.g11639.t1"/>
    </source>
</evidence>
<dbReference type="Proteomes" id="UP000887579">
    <property type="component" value="Unplaced"/>
</dbReference>
<accession>A0AC34F3K0</accession>
<proteinExistence type="predicted"/>
<sequence>MMSKMFVLLAIGTIAIVYSAPIIDPSTDPSTTPLPSSSEIVEDDHVDHPEQVIIQTETPAESFVRADTDEDIQLSFDEFLKTDLSYVQVKKAEFDMLDANSDGILSLDEFTSFYRKQEEEKDSTDNNKKYYVGLLKEFDENNDKKLSQTEVKRILSKRFLLKPKENFGQLFEKFDSDGNGLLNLGEYQKFDQTFPFYELEPIRVSV</sequence>
<evidence type="ECO:0000313" key="1">
    <source>
        <dbReference type="Proteomes" id="UP000887579"/>
    </source>
</evidence>
<reference evidence="2" key="1">
    <citation type="submission" date="2022-11" db="UniProtKB">
        <authorList>
            <consortium name="WormBaseParasite"/>
        </authorList>
    </citation>
    <scope>IDENTIFICATION</scope>
</reference>